<gene>
    <name evidence="7" type="primary">LOC108558753</name>
</gene>
<dbReference type="Pfam" id="PF05510">
    <property type="entry name" value="Sarcoglycan_2"/>
    <property type="match status" value="1"/>
</dbReference>
<feature type="compositionally biased region" description="Polar residues" evidence="1">
    <location>
        <begin position="393"/>
        <end position="427"/>
    </location>
</feature>
<feature type="transmembrane region" description="Helical" evidence="2">
    <location>
        <begin position="294"/>
        <end position="318"/>
    </location>
</feature>
<dbReference type="InterPro" id="IPR048347">
    <property type="entry name" value="Sarcoglycan_C"/>
</dbReference>
<dbReference type="PANTHER" id="PTHR10132">
    <property type="entry name" value="ALPHA-/EPSILON-SARCOGLYCAN FAMILY MEMBER"/>
    <property type="match status" value="1"/>
</dbReference>
<feature type="region of interest" description="Disordered" evidence="1">
    <location>
        <begin position="391"/>
        <end position="449"/>
    </location>
</feature>
<dbReference type="GeneID" id="108558753"/>
<keyword evidence="2" id="KW-1133">Transmembrane helix</keyword>
<protein>
    <submittedName>
        <fullName evidence="7">Epsilon-sarcoglycan isoform X1</fullName>
    </submittedName>
</protein>
<evidence type="ECO:0000259" key="5">
    <source>
        <dbReference type="Pfam" id="PF20989"/>
    </source>
</evidence>
<reference evidence="7" key="1">
    <citation type="submission" date="2025-08" db="UniProtKB">
        <authorList>
            <consortium name="RefSeq"/>
        </authorList>
    </citation>
    <scope>IDENTIFICATION</scope>
    <source>
        <tissue evidence="7">Whole Larva</tissue>
    </source>
</reference>
<keyword evidence="6" id="KW-1185">Reference proteome</keyword>
<evidence type="ECO:0000259" key="4">
    <source>
        <dbReference type="Pfam" id="PF05510"/>
    </source>
</evidence>
<keyword evidence="3" id="KW-0732">Signal</keyword>
<evidence type="ECO:0000313" key="7">
    <source>
        <dbReference type="RefSeq" id="XP_017771254.1"/>
    </source>
</evidence>
<name>A0ABM1M9K4_NICVS</name>
<dbReference type="InterPro" id="IPR048346">
    <property type="entry name" value="Sarcoglycan_N"/>
</dbReference>
<feature type="chain" id="PRO_5045352922" evidence="3">
    <location>
        <begin position="23"/>
        <end position="449"/>
    </location>
</feature>
<accession>A0ABM1M9K4</accession>
<evidence type="ECO:0000256" key="1">
    <source>
        <dbReference type="SAM" id="MobiDB-lite"/>
    </source>
</evidence>
<dbReference type="Pfam" id="PF20989">
    <property type="entry name" value="Sarcoglycan_2_C"/>
    <property type="match status" value="1"/>
</dbReference>
<dbReference type="RefSeq" id="XP_017771254.1">
    <property type="nucleotide sequence ID" value="XM_017915765.1"/>
</dbReference>
<evidence type="ECO:0000256" key="3">
    <source>
        <dbReference type="SAM" id="SignalP"/>
    </source>
</evidence>
<dbReference type="PANTHER" id="PTHR10132:SF14">
    <property type="entry name" value="SARCOGLYCAN ALPHA, ISOFORM C"/>
    <property type="match status" value="1"/>
</dbReference>
<organism evidence="6 7">
    <name type="scientific">Nicrophorus vespilloides</name>
    <name type="common">Boreal carrion beetle</name>
    <dbReference type="NCBI Taxonomy" id="110193"/>
    <lineage>
        <taxon>Eukaryota</taxon>
        <taxon>Metazoa</taxon>
        <taxon>Ecdysozoa</taxon>
        <taxon>Arthropoda</taxon>
        <taxon>Hexapoda</taxon>
        <taxon>Insecta</taxon>
        <taxon>Pterygota</taxon>
        <taxon>Neoptera</taxon>
        <taxon>Endopterygota</taxon>
        <taxon>Coleoptera</taxon>
        <taxon>Polyphaga</taxon>
        <taxon>Staphyliniformia</taxon>
        <taxon>Silphidae</taxon>
        <taxon>Nicrophorinae</taxon>
        <taxon>Nicrophorus</taxon>
    </lineage>
</organism>
<dbReference type="Proteomes" id="UP000695000">
    <property type="component" value="Unplaced"/>
</dbReference>
<feature type="domain" description="Sarcoglycan alpha/epsilon second" evidence="5">
    <location>
        <begin position="121"/>
        <end position="245"/>
    </location>
</feature>
<keyword evidence="2" id="KW-0812">Transmembrane</keyword>
<keyword evidence="2" id="KW-0472">Membrane</keyword>
<evidence type="ECO:0000313" key="6">
    <source>
        <dbReference type="Proteomes" id="UP000695000"/>
    </source>
</evidence>
<proteinExistence type="predicted"/>
<dbReference type="InterPro" id="IPR008908">
    <property type="entry name" value="Sarcoglycan_alpha/epsilon"/>
</dbReference>
<evidence type="ECO:0000256" key="2">
    <source>
        <dbReference type="SAM" id="Phobius"/>
    </source>
</evidence>
<sequence length="449" mass="51364">MRKRCSFNILYVLLASLGVCRAENVLMTEVFEIKVNPLMFNWTFDGISDQFVYQASLLNAPDLPKWINYIYSGRHGAGFLYGVPPNRMELVTLEIVGLNRMNYETRRVVLPISITEKLSPARYEVQLKIDNLNVEDMFDVERMDRLKDVFRKRLWKDSEEDLYVTFLASAIELGARLPLNPDEGDGVVLRIGSRVPLSQELIELQEEVKPLWKVPLCPRDFKRTTVERFFREAGFALDWCAFRLLEDNSSAMQHSSSSIENVLMIRKDHDLGLPDHWESVLIDDVPERSYVHEFLFTILIPMFLMTILALALSLILCFHHEGMADPLSEDYFNNVFHICTDHYFSSKQRRGNEEDESNHQFASIQRATQSLRNFSTSRDFSCLSPESVHQHLKATNTTTSSSRGVATASSDGGSPPFNTSTMTTTASGKGIHCRPSPPPYVRPKFKPDF</sequence>
<feature type="domain" description="Sarcoglycan alpha/epsilon N-terminal" evidence="4">
    <location>
        <begin position="27"/>
        <end position="112"/>
    </location>
</feature>
<feature type="signal peptide" evidence="3">
    <location>
        <begin position="1"/>
        <end position="22"/>
    </location>
</feature>